<evidence type="ECO:0000256" key="1">
    <source>
        <dbReference type="ARBA" id="ARBA00023015"/>
    </source>
</evidence>
<dbReference type="KEGG" id="vap:Vapar_0669"/>
<proteinExistence type="predicted"/>
<dbReference type="PANTHER" id="PTHR44688">
    <property type="entry name" value="DNA-BINDING TRANSCRIPTIONAL ACTIVATOR DEVR_DOSR"/>
    <property type="match status" value="1"/>
</dbReference>
<evidence type="ECO:0000259" key="5">
    <source>
        <dbReference type="PROSITE" id="PS50043"/>
    </source>
</evidence>
<keyword evidence="3" id="KW-0804">Transcription</keyword>
<dbReference type="SMART" id="SM00421">
    <property type="entry name" value="HTH_LUXR"/>
    <property type="match status" value="1"/>
</dbReference>
<evidence type="ECO:0000313" key="6">
    <source>
        <dbReference type="EMBL" id="ACS17326.1"/>
    </source>
</evidence>
<dbReference type="AlphaFoldDB" id="C5CLD1"/>
<dbReference type="Gene3D" id="1.10.10.10">
    <property type="entry name" value="Winged helix-like DNA-binding domain superfamily/Winged helix DNA-binding domain"/>
    <property type="match status" value="1"/>
</dbReference>
<dbReference type="Pfam" id="PF00196">
    <property type="entry name" value="GerE"/>
    <property type="match status" value="1"/>
</dbReference>
<dbReference type="PROSITE" id="PS50043">
    <property type="entry name" value="HTH_LUXR_2"/>
    <property type="match status" value="1"/>
</dbReference>
<feature type="region of interest" description="Disordered" evidence="4">
    <location>
        <begin position="1"/>
        <end position="21"/>
    </location>
</feature>
<sequence>MAKILGDRSRSFIPPNGGMNGRTQARRWNELSALDDCFLLTDAVLEITTTVDHKLLAITAVDIGQRLFGAAAAGYFLFDGSGTFPQLVHAKGAAAGFVDEYEHSLRRVDPVLRLVRRSGRAASARCAITPGDWGNAAIAGHLKRWGYGDSMQGPLHCGGRIAGTLNVVRQRDDYPFGVSDLAAFERVCRALSNALDIAMRLTSAASDYTLTNPGGHLMTLEGRARDVGWLVLDGATNKAIARQLGISELTAKEHVERLRARFGAANRTQLAACLAQHLVRPAKSG</sequence>
<dbReference type="InterPro" id="IPR016032">
    <property type="entry name" value="Sig_transdc_resp-reg_C-effctor"/>
</dbReference>
<dbReference type="Pfam" id="PF01590">
    <property type="entry name" value="GAF"/>
    <property type="match status" value="1"/>
</dbReference>
<keyword evidence="1" id="KW-0805">Transcription regulation</keyword>
<dbReference type="GO" id="GO:0006355">
    <property type="term" value="P:regulation of DNA-templated transcription"/>
    <property type="evidence" value="ECO:0007669"/>
    <property type="project" value="InterPro"/>
</dbReference>
<dbReference type="InterPro" id="IPR003018">
    <property type="entry name" value="GAF"/>
</dbReference>
<name>C5CLD1_VARPS</name>
<dbReference type="PRINTS" id="PR00038">
    <property type="entry name" value="HTHLUXR"/>
</dbReference>
<dbReference type="STRING" id="543728.Vapar_0669"/>
<protein>
    <submittedName>
        <fullName evidence="6">GAF modulated transcriptional regulator, LuxR family</fullName>
    </submittedName>
</protein>
<dbReference type="InterPro" id="IPR029016">
    <property type="entry name" value="GAF-like_dom_sf"/>
</dbReference>
<evidence type="ECO:0000256" key="3">
    <source>
        <dbReference type="ARBA" id="ARBA00023163"/>
    </source>
</evidence>
<dbReference type="HOGENOM" id="CLU_1056327_0_0_4"/>
<accession>C5CLD1</accession>
<dbReference type="SUPFAM" id="SSF46894">
    <property type="entry name" value="C-terminal effector domain of the bipartite response regulators"/>
    <property type="match status" value="1"/>
</dbReference>
<gene>
    <name evidence="6" type="ordered locus">Vapar_0669</name>
</gene>
<dbReference type="SUPFAM" id="SSF55781">
    <property type="entry name" value="GAF domain-like"/>
    <property type="match status" value="1"/>
</dbReference>
<keyword evidence="2" id="KW-0238">DNA-binding</keyword>
<dbReference type="eggNOG" id="COG2197">
    <property type="taxonomic scope" value="Bacteria"/>
</dbReference>
<organism evidence="6">
    <name type="scientific">Variovorax paradoxus (strain S110)</name>
    <dbReference type="NCBI Taxonomy" id="543728"/>
    <lineage>
        <taxon>Bacteria</taxon>
        <taxon>Pseudomonadati</taxon>
        <taxon>Pseudomonadota</taxon>
        <taxon>Betaproteobacteria</taxon>
        <taxon>Burkholderiales</taxon>
        <taxon>Comamonadaceae</taxon>
        <taxon>Variovorax</taxon>
    </lineage>
</organism>
<evidence type="ECO:0000256" key="2">
    <source>
        <dbReference type="ARBA" id="ARBA00023125"/>
    </source>
</evidence>
<evidence type="ECO:0000256" key="4">
    <source>
        <dbReference type="SAM" id="MobiDB-lite"/>
    </source>
</evidence>
<dbReference type="InterPro" id="IPR036388">
    <property type="entry name" value="WH-like_DNA-bd_sf"/>
</dbReference>
<dbReference type="PANTHER" id="PTHR44688:SF16">
    <property type="entry name" value="DNA-BINDING TRANSCRIPTIONAL ACTIVATOR DEVR_DOSR"/>
    <property type="match status" value="1"/>
</dbReference>
<reference evidence="6" key="1">
    <citation type="submission" date="2009-06" db="EMBL/GenBank/DDBJ databases">
        <title>Complete sequence of chromosome 1 of Variovorax paradoxus S110.</title>
        <authorList>
            <consortium name="US DOE Joint Genome Institute"/>
            <person name="Lucas S."/>
            <person name="Copeland A."/>
            <person name="Lapidus A."/>
            <person name="Glavina del Rio T."/>
            <person name="Tice H."/>
            <person name="Bruce D."/>
            <person name="Goodwin L."/>
            <person name="Pitluck S."/>
            <person name="Chertkov O."/>
            <person name="Brettin T."/>
            <person name="Detter J.C."/>
            <person name="Han C."/>
            <person name="Larimer F."/>
            <person name="Land M."/>
            <person name="Hauser L."/>
            <person name="Kyrpides N."/>
            <person name="Ovchinnikova G."/>
            <person name="Orwin P."/>
            <person name="Leadbetter J.R."/>
            <person name="Spain J.C."/>
            <person name="Han J.I."/>
        </authorList>
    </citation>
    <scope>NUCLEOTIDE SEQUENCE</scope>
    <source>
        <strain evidence="6">S110</strain>
    </source>
</reference>
<feature type="compositionally biased region" description="Basic and acidic residues" evidence="4">
    <location>
        <begin position="1"/>
        <end position="10"/>
    </location>
</feature>
<dbReference type="Gene3D" id="3.30.450.40">
    <property type="match status" value="1"/>
</dbReference>
<dbReference type="GO" id="GO:0003677">
    <property type="term" value="F:DNA binding"/>
    <property type="evidence" value="ECO:0007669"/>
    <property type="project" value="UniProtKB-KW"/>
</dbReference>
<dbReference type="EMBL" id="CP001635">
    <property type="protein sequence ID" value="ACS17326.1"/>
    <property type="molecule type" value="Genomic_DNA"/>
</dbReference>
<dbReference type="CDD" id="cd06170">
    <property type="entry name" value="LuxR_C_like"/>
    <property type="match status" value="1"/>
</dbReference>
<feature type="domain" description="HTH luxR-type" evidence="5">
    <location>
        <begin position="213"/>
        <end position="278"/>
    </location>
</feature>
<dbReference type="InterPro" id="IPR000792">
    <property type="entry name" value="Tscrpt_reg_LuxR_C"/>
</dbReference>